<comment type="subcellular location">
    <subcellularLocation>
        <location evidence="2">Nematocyst</location>
    </subcellularLocation>
    <subcellularLocation>
        <location evidence="1">Target cell membrane</location>
    </subcellularLocation>
</comment>
<reference evidence="6" key="2">
    <citation type="submission" date="2025-09" db="UniProtKB">
        <authorList>
            <consortium name="Ensembl"/>
        </authorList>
    </citation>
    <scope>IDENTIFICATION</scope>
</reference>
<evidence type="ECO:0000256" key="1">
    <source>
        <dbReference type="ARBA" id="ARBA00004175"/>
    </source>
</evidence>
<keyword evidence="7" id="KW-1185">Reference proteome</keyword>
<keyword evidence="5" id="KW-0166">Nematocyst</keyword>
<evidence type="ECO:0000256" key="4">
    <source>
        <dbReference type="ARBA" id="ARBA00023298"/>
    </source>
</evidence>
<dbReference type="GO" id="GO:0051715">
    <property type="term" value="P:cytolysis in another organism"/>
    <property type="evidence" value="ECO:0007669"/>
    <property type="project" value="InterPro"/>
</dbReference>
<dbReference type="InterPro" id="IPR050677">
    <property type="entry name" value="Actinoporin_PFT"/>
</dbReference>
<evidence type="ECO:0000313" key="6">
    <source>
        <dbReference type="Ensembl" id="ENSHCOP00000026859.1"/>
    </source>
</evidence>
<proteinExistence type="predicted"/>
<dbReference type="GO" id="GO:0006812">
    <property type="term" value="P:monoatomic cation transport"/>
    <property type="evidence" value="ECO:0007669"/>
    <property type="project" value="InterPro"/>
</dbReference>
<evidence type="ECO:0000313" key="7">
    <source>
        <dbReference type="Proteomes" id="UP000264820"/>
    </source>
</evidence>
<dbReference type="GO" id="GO:0015267">
    <property type="term" value="F:channel activity"/>
    <property type="evidence" value="ECO:0007669"/>
    <property type="project" value="InterPro"/>
</dbReference>
<keyword evidence="3" id="KW-1052">Target cell membrane</keyword>
<dbReference type="Proteomes" id="UP000264820">
    <property type="component" value="Unplaced"/>
</dbReference>
<organism evidence="6 7">
    <name type="scientific">Hippocampus comes</name>
    <name type="common">Tiger tail seahorse</name>
    <dbReference type="NCBI Taxonomy" id="109280"/>
    <lineage>
        <taxon>Eukaryota</taxon>
        <taxon>Metazoa</taxon>
        <taxon>Chordata</taxon>
        <taxon>Craniata</taxon>
        <taxon>Vertebrata</taxon>
        <taxon>Euteleostomi</taxon>
        <taxon>Actinopterygii</taxon>
        <taxon>Neopterygii</taxon>
        <taxon>Teleostei</taxon>
        <taxon>Neoteleostei</taxon>
        <taxon>Acanthomorphata</taxon>
        <taxon>Syngnathiaria</taxon>
        <taxon>Syngnathiformes</taxon>
        <taxon>Syngnathoidei</taxon>
        <taxon>Syngnathidae</taxon>
        <taxon>Hippocampus</taxon>
    </lineage>
</organism>
<keyword evidence="4" id="KW-0472">Membrane</keyword>
<dbReference type="GO" id="GO:0046931">
    <property type="term" value="P:pore complex assembly"/>
    <property type="evidence" value="ECO:0007669"/>
    <property type="project" value="InterPro"/>
</dbReference>
<accession>A0A3Q2Z7N6</accession>
<dbReference type="AlphaFoldDB" id="A0A3Q2Z7N6"/>
<dbReference type="Gene3D" id="2.60.270.20">
    <property type="entry name" value="Cytolysin/lectin"/>
    <property type="match status" value="1"/>
</dbReference>
<dbReference type="GeneTree" id="ENSGT00940000164286"/>
<dbReference type="GO" id="GO:0044218">
    <property type="term" value="C:other organism cell membrane"/>
    <property type="evidence" value="ECO:0007669"/>
    <property type="project" value="UniProtKB-KW"/>
</dbReference>
<evidence type="ECO:0000256" key="2">
    <source>
        <dbReference type="ARBA" id="ARBA00004532"/>
    </source>
</evidence>
<dbReference type="InterPro" id="IPR009104">
    <property type="entry name" value="Anemon_actinoporin-like"/>
</dbReference>
<reference evidence="6" key="1">
    <citation type="submission" date="2025-08" db="UniProtKB">
        <authorList>
            <consortium name="Ensembl"/>
        </authorList>
    </citation>
    <scope>IDENTIFICATION</scope>
</reference>
<evidence type="ECO:0000256" key="5">
    <source>
        <dbReference type="ARBA" id="ARBA00023331"/>
    </source>
</evidence>
<protein>
    <submittedName>
        <fullName evidence="6">Actinoporin-like protein</fullName>
    </submittedName>
</protein>
<dbReference type="PANTHER" id="PTHR40388">
    <property type="entry name" value="BRYOPORIN"/>
    <property type="match status" value="1"/>
</dbReference>
<sequence length="175" mass="19603">MESAEALAANQKSRRNVTIEITNLTNGFPLCLPRVHLESGDCHSPPQPTVRPMRTEVCNFNKTDAAASGAVGVLTYEIHERGSAAAKLAIMFSVPYDFTFYKSWMGVGIFPTDRETDGKLYKEMYENKEQRGFVRQLANGNGLTYESGKMDVKVNMSPLGRAIMKVELWDLHFHP</sequence>
<keyword evidence="4" id="KW-1053">Target membrane</keyword>
<evidence type="ECO:0000256" key="3">
    <source>
        <dbReference type="ARBA" id="ARBA00022537"/>
    </source>
</evidence>
<dbReference type="GO" id="GO:0046930">
    <property type="term" value="C:pore complex"/>
    <property type="evidence" value="ECO:0007669"/>
    <property type="project" value="InterPro"/>
</dbReference>
<dbReference type="InterPro" id="IPR015926">
    <property type="entry name" value="Cytolysin/lectin"/>
</dbReference>
<dbReference type="Pfam" id="PF06369">
    <property type="entry name" value="Anemone_cytotox"/>
    <property type="match status" value="1"/>
</dbReference>
<dbReference type="OMA" id="SGNCHSP"/>
<name>A0A3Q2Z7N6_HIPCM</name>
<dbReference type="SUPFAM" id="SSF63724">
    <property type="entry name" value="Cytolysin/lectin"/>
    <property type="match status" value="1"/>
</dbReference>
<dbReference type="Ensembl" id="ENSHCOT00000022441.1">
    <property type="protein sequence ID" value="ENSHCOP00000026859.1"/>
    <property type="gene ID" value="ENSHCOG00000018181.1"/>
</dbReference>
<dbReference type="GO" id="GO:0042151">
    <property type="term" value="C:nematocyst"/>
    <property type="evidence" value="ECO:0007669"/>
    <property type="project" value="UniProtKB-SubCell"/>
</dbReference>
<dbReference type="PANTHER" id="PTHR40388:SF2">
    <property type="entry name" value="ACTINOPORIN-LIKE PROTEIN"/>
    <property type="match status" value="1"/>
</dbReference>